<feature type="compositionally biased region" description="Polar residues" evidence="1">
    <location>
        <begin position="87"/>
        <end position="100"/>
    </location>
</feature>
<name>A0A8S9SSD7_BRACR</name>
<sequence>MGPADVPLVRYVALDTIVGVINGYDEVNIQTFAKKSVNLFLHRLYIDLEEKPRLRSDWIKHKLSQGNRNISKPATDRLECDDRNTDKPSSVTMQQPNMHTARSLRSDRAQAEHAFLSVAT</sequence>
<proteinExistence type="predicted"/>
<evidence type="ECO:0000313" key="2">
    <source>
        <dbReference type="EMBL" id="KAF3602995.1"/>
    </source>
</evidence>
<dbReference type="AlphaFoldDB" id="A0A8S9SSD7"/>
<dbReference type="EMBL" id="QGKX02000004">
    <property type="protein sequence ID" value="KAF3602995.1"/>
    <property type="molecule type" value="Genomic_DNA"/>
</dbReference>
<gene>
    <name evidence="2" type="ORF">F2Q69_00035321</name>
</gene>
<evidence type="ECO:0000256" key="1">
    <source>
        <dbReference type="SAM" id="MobiDB-lite"/>
    </source>
</evidence>
<reference evidence="2" key="1">
    <citation type="submission" date="2019-12" db="EMBL/GenBank/DDBJ databases">
        <title>Genome sequencing and annotation of Brassica cretica.</title>
        <authorList>
            <person name="Studholme D.J."/>
            <person name="Sarris P."/>
        </authorList>
    </citation>
    <scope>NUCLEOTIDE SEQUENCE</scope>
    <source>
        <strain evidence="2">PFS-109/04</strain>
        <tissue evidence="2">Leaf</tissue>
    </source>
</reference>
<protein>
    <submittedName>
        <fullName evidence="2">Uncharacterized protein</fullName>
    </submittedName>
</protein>
<accession>A0A8S9SSD7</accession>
<organism evidence="2 3">
    <name type="scientific">Brassica cretica</name>
    <name type="common">Mustard</name>
    <dbReference type="NCBI Taxonomy" id="69181"/>
    <lineage>
        <taxon>Eukaryota</taxon>
        <taxon>Viridiplantae</taxon>
        <taxon>Streptophyta</taxon>
        <taxon>Embryophyta</taxon>
        <taxon>Tracheophyta</taxon>
        <taxon>Spermatophyta</taxon>
        <taxon>Magnoliopsida</taxon>
        <taxon>eudicotyledons</taxon>
        <taxon>Gunneridae</taxon>
        <taxon>Pentapetalae</taxon>
        <taxon>rosids</taxon>
        <taxon>malvids</taxon>
        <taxon>Brassicales</taxon>
        <taxon>Brassicaceae</taxon>
        <taxon>Brassiceae</taxon>
        <taxon>Brassica</taxon>
    </lineage>
</organism>
<evidence type="ECO:0000313" key="3">
    <source>
        <dbReference type="Proteomes" id="UP000712600"/>
    </source>
</evidence>
<comment type="caution">
    <text evidence="2">The sequence shown here is derived from an EMBL/GenBank/DDBJ whole genome shotgun (WGS) entry which is preliminary data.</text>
</comment>
<feature type="region of interest" description="Disordered" evidence="1">
    <location>
        <begin position="68"/>
        <end position="108"/>
    </location>
</feature>
<feature type="compositionally biased region" description="Basic and acidic residues" evidence="1">
    <location>
        <begin position="74"/>
        <end position="86"/>
    </location>
</feature>
<dbReference type="Proteomes" id="UP000712600">
    <property type="component" value="Unassembled WGS sequence"/>
</dbReference>